<dbReference type="Pfam" id="PF01822">
    <property type="entry name" value="WSC"/>
    <property type="match status" value="2"/>
</dbReference>
<dbReference type="Proteomes" id="UP001521222">
    <property type="component" value="Unassembled WGS sequence"/>
</dbReference>
<comment type="similarity">
    <text evidence="2">Belongs to the peroxidase family.</text>
</comment>
<organism evidence="6 7">
    <name type="scientific">Nothophoma quercina</name>
    <dbReference type="NCBI Taxonomy" id="749835"/>
    <lineage>
        <taxon>Eukaryota</taxon>
        <taxon>Fungi</taxon>
        <taxon>Dikarya</taxon>
        <taxon>Ascomycota</taxon>
        <taxon>Pezizomycotina</taxon>
        <taxon>Dothideomycetes</taxon>
        <taxon>Pleosporomycetidae</taxon>
        <taxon>Pleosporales</taxon>
        <taxon>Pleosporineae</taxon>
        <taxon>Didymellaceae</taxon>
        <taxon>Nothophoma</taxon>
    </lineage>
</organism>
<dbReference type="InterPro" id="IPR051589">
    <property type="entry name" value="Sialate-O-sulfotransferase"/>
</dbReference>
<name>A0ABR3QL84_9PLEO</name>
<evidence type="ECO:0000259" key="4">
    <source>
        <dbReference type="PROSITE" id="PS50873"/>
    </source>
</evidence>
<dbReference type="SMART" id="SM00321">
    <property type="entry name" value="WSC"/>
    <property type="match status" value="2"/>
</dbReference>
<accession>A0ABR3QL84</accession>
<keyword evidence="3" id="KW-0732">Signal</keyword>
<keyword evidence="7" id="KW-1185">Reference proteome</keyword>
<dbReference type="PROSITE" id="PS50873">
    <property type="entry name" value="PEROXIDASE_4"/>
    <property type="match status" value="1"/>
</dbReference>
<reference evidence="6 7" key="1">
    <citation type="submission" date="2024-02" db="EMBL/GenBank/DDBJ databases">
        <title>De novo assembly and annotation of 12 fungi associated with fruit tree decline syndrome in Ontario, Canada.</title>
        <authorList>
            <person name="Sulman M."/>
            <person name="Ellouze W."/>
            <person name="Ilyukhin E."/>
        </authorList>
    </citation>
    <scope>NUCLEOTIDE SEQUENCE [LARGE SCALE GENOMIC DNA]</scope>
    <source>
        <strain evidence="6 7">M97-236</strain>
    </source>
</reference>
<feature type="domain" description="WSC" evidence="5">
    <location>
        <begin position="562"/>
        <end position="670"/>
    </location>
</feature>
<dbReference type="PROSITE" id="PS51212">
    <property type="entry name" value="WSC"/>
    <property type="match status" value="2"/>
</dbReference>
<dbReference type="PANTHER" id="PTHR45964:SF5">
    <property type="entry name" value="WSCD FAMILY MEMBER CG9164"/>
    <property type="match status" value="1"/>
</dbReference>
<gene>
    <name evidence="6" type="ORF">SLS59_009566</name>
</gene>
<evidence type="ECO:0000256" key="3">
    <source>
        <dbReference type="SAM" id="SignalP"/>
    </source>
</evidence>
<dbReference type="PANTHER" id="PTHR45964">
    <property type="entry name" value="WSCD FAMILY MEMBER CG9164"/>
    <property type="match status" value="1"/>
</dbReference>
<proteinExistence type="inferred from homology"/>
<feature type="signal peptide" evidence="3">
    <location>
        <begin position="1"/>
        <end position="22"/>
    </location>
</feature>
<evidence type="ECO:0000313" key="7">
    <source>
        <dbReference type="Proteomes" id="UP001521222"/>
    </source>
</evidence>
<dbReference type="Pfam" id="PF00141">
    <property type="entry name" value="peroxidase"/>
    <property type="match status" value="1"/>
</dbReference>
<dbReference type="EMBL" id="JAKIXB020000044">
    <property type="protein sequence ID" value="KAL1592924.1"/>
    <property type="molecule type" value="Genomic_DNA"/>
</dbReference>
<protein>
    <recommendedName>
        <fullName evidence="8">Heme peroxidase</fullName>
    </recommendedName>
</protein>
<feature type="domain" description="WSC" evidence="5">
    <location>
        <begin position="748"/>
        <end position="839"/>
    </location>
</feature>
<evidence type="ECO:0000256" key="1">
    <source>
        <dbReference type="ARBA" id="ARBA00022737"/>
    </source>
</evidence>
<comment type="caution">
    <text evidence="6">The sequence shown here is derived from an EMBL/GenBank/DDBJ whole genome shotgun (WGS) entry which is preliminary data.</text>
</comment>
<sequence>MLWATPAAGALLLNLLQEGATAAPTWPASTDELEDLLYVNSGYRARGFASPVIPCSSGDGADRNSAAEWIRTAFHDMASANVNTGAGGLDASILYELASAEHVGAAFRNTLTRYAPFYSSRTSLTDLIAAGVYSATRSCGGPVVPVRGGHKDATQAGASAQIPDAANAIGIFRNQFTRMGFSGVNNTEMIQLVACGHTLGGVHAAEQPNIINSGEFPNNYAHFDTSVAGFDNNIATEFLSGNTKDPMVFGKAYNANNRGRDSDRRIYNSDGNITVRAMSDPQTFNSMCAAVFQKMIETVPRGIMLTDVVTPYDVKPYDVQLTLLDGGASLGFTGEIRVRTNSRSVNKVQLIFKDRTGATSSTPIDTTLMGSSTGFDDSFSYYGFSTKLSVDSSISSFNVAINGGETFTNNDNGFAVNDNIIFQSPQSCTDGSTLTIVAAVRDSSLPSVQVVAKVPRASPTPVASLATTTVAMASQSAVGPYKLYSADASAANAATFGVFAGDNSDNYKNVNGLGSICKLLGTATTTPSPTPTPIPSASSALDTSVSQSSATSVAPSATPTIPLDYQGCFTDPAGNRALAPAELKDDEMTIEKCATFCNPYKFFGLEYGRECCESQELGSTIMLFLLSLDCGNTQNAKSVSAPFSDCNMPCKGDASQICGAGQRISLYKTVGWNPPINPVIDGYEYFGCYSEATPNRALGDSSMQSDGMTVQMCATYCASGQACGGPNRMTIFKSNANIAIPVNPTVTDYGYKGCYTDHISDRVLTTSIDSNDGMTVERCASACAGSHYFGTQYGRECYCGDSFVGDTKIVDQQECSTKCAGNGEEFCGAWSRLSLYESMEHVNSTASGEIAIDPSYKLRR</sequence>
<dbReference type="InterPro" id="IPR010255">
    <property type="entry name" value="Haem_peroxidase_sf"/>
</dbReference>
<dbReference type="SUPFAM" id="SSF48113">
    <property type="entry name" value="Heme-dependent peroxidases"/>
    <property type="match status" value="1"/>
</dbReference>
<evidence type="ECO:0008006" key="8">
    <source>
        <dbReference type="Google" id="ProtNLM"/>
    </source>
</evidence>
<dbReference type="InterPro" id="IPR002016">
    <property type="entry name" value="Haem_peroxidase"/>
</dbReference>
<evidence type="ECO:0000256" key="2">
    <source>
        <dbReference type="RuleBase" id="RU004241"/>
    </source>
</evidence>
<feature type="chain" id="PRO_5047522673" description="Heme peroxidase" evidence="3">
    <location>
        <begin position="23"/>
        <end position="860"/>
    </location>
</feature>
<evidence type="ECO:0000259" key="5">
    <source>
        <dbReference type="PROSITE" id="PS51212"/>
    </source>
</evidence>
<dbReference type="InterPro" id="IPR002889">
    <property type="entry name" value="WSC_carb-bd"/>
</dbReference>
<keyword evidence="1" id="KW-0677">Repeat</keyword>
<feature type="domain" description="Plant heme peroxidase family profile" evidence="4">
    <location>
        <begin position="123"/>
        <end position="344"/>
    </location>
</feature>
<evidence type="ECO:0000313" key="6">
    <source>
        <dbReference type="EMBL" id="KAL1592924.1"/>
    </source>
</evidence>
<dbReference type="Gene3D" id="1.10.520.10">
    <property type="match status" value="1"/>
</dbReference>